<organism evidence="10 11">
    <name type="scientific">Candidatus Muproteobacteria bacterium RIFCSPHIGHO2_02_FULL_65_16</name>
    <dbReference type="NCBI Taxonomy" id="1817766"/>
    <lineage>
        <taxon>Bacteria</taxon>
        <taxon>Pseudomonadati</taxon>
        <taxon>Pseudomonadota</taxon>
        <taxon>Candidatus Muproteobacteria</taxon>
    </lineage>
</organism>
<dbReference type="InterPro" id="IPR003838">
    <property type="entry name" value="ABC3_permease_C"/>
</dbReference>
<feature type="transmembrane region" description="Helical" evidence="7">
    <location>
        <begin position="287"/>
        <end position="306"/>
    </location>
</feature>
<protein>
    <submittedName>
        <fullName evidence="10">ABC transporter substrate-binding protein</fullName>
    </submittedName>
</protein>
<comment type="similarity">
    <text evidence="2">Belongs to the ABC-4 integral membrane protein family. LolC/E subfamily.</text>
</comment>
<proteinExistence type="inferred from homology"/>
<dbReference type="GO" id="GO:0098797">
    <property type="term" value="C:plasma membrane protein complex"/>
    <property type="evidence" value="ECO:0007669"/>
    <property type="project" value="TreeGrafter"/>
</dbReference>
<evidence type="ECO:0000259" key="9">
    <source>
        <dbReference type="Pfam" id="PF12704"/>
    </source>
</evidence>
<evidence type="ECO:0000256" key="1">
    <source>
        <dbReference type="ARBA" id="ARBA00004651"/>
    </source>
</evidence>
<dbReference type="GO" id="GO:0044874">
    <property type="term" value="P:lipoprotein localization to outer membrane"/>
    <property type="evidence" value="ECO:0007669"/>
    <property type="project" value="TreeGrafter"/>
</dbReference>
<dbReference type="Proteomes" id="UP000179362">
    <property type="component" value="Unassembled WGS sequence"/>
</dbReference>
<name>A0A1F6U0C0_9PROT</name>
<feature type="transmembrane region" description="Helical" evidence="7">
    <location>
        <begin position="375"/>
        <end position="397"/>
    </location>
</feature>
<keyword evidence="4 7" id="KW-0812">Transmembrane</keyword>
<reference evidence="10 11" key="1">
    <citation type="journal article" date="2016" name="Nat. Commun.">
        <title>Thousands of microbial genomes shed light on interconnected biogeochemical processes in an aquifer system.</title>
        <authorList>
            <person name="Anantharaman K."/>
            <person name="Brown C.T."/>
            <person name="Hug L.A."/>
            <person name="Sharon I."/>
            <person name="Castelle C.J."/>
            <person name="Probst A.J."/>
            <person name="Thomas B.C."/>
            <person name="Singh A."/>
            <person name="Wilkins M.J."/>
            <person name="Karaoz U."/>
            <person name="Brodie E.L."/>
            <person name="Williams K.H."/>
            <person name="Hubbard S.S."/>
            <person name="Banfield J.F."/>
        </authorList>
    </citation>
    <scope>NUCLEOTIDE SEQUENCE [LARGE SCALE GENOMIC DNA]</scope>
</reference>
<dbReference type="InterPro" id="IPR051447">
    <property type="entry name" value="Lipoprotein-release_system"/>
</dbReference>
<dbReference type="AlphaFoldDB" id="A0A1F6U0C0"/>
<feature type="transmembrane region" description="Helical" evidence="7">
    <location>
        <begin position="326"/>
        <end position="355"/>
    </location>
</feature>
<dbReference type="EMBL" id="MFTA01000075">
    <property type="protein sequence ID" value="OGI50817.1"/>
    <property type="molecule type" value="Genomic_DNA"/>
</dbReference>
<dbReference type="Pfam" id="PF12704">
    <property type="entry name" value="MacB_PCD"/>
    <property type="match status" value="1"/>
</dbReference>
<evidence type="ECO:0000256" key="7">
    <source>
        <dbReference type="SAM" id="Phobius"/>
    </source>
</evidence>
<gene>
    <name evidence="10" type="ORF">A3B81_03375</name>
</gene>
<keyword evidence="5 7" id="KW-1133">Transmembrane helix</keyword>
<keyword evidence="6 7" id="KW-0472">Membrane</keyword>
<evidence type="ECO:0000259" key="8">
    <source>
        <dbReference type="Pfam" id="PF02687"/>
    </source>
</evidence>
<evidence type="ECO:0000313" key="11">
    <source>
        <dbReference type="Proteomes" id="UP000179362"/>
    </source>
</evidence>
<accession>A0A1F6U0C0</accession>
<feature type="transmembrane region" description="Helical" evidence="7">
    <location>
        <begin position="20"/>
        <end position="43"/>
    </location>
</feature>
<evidence type="ECO:0000256" key="3">
    <source>
        <dbReference type="ARBA" id="ARBA00022475"/>
    </source>
</evidence>
<comment type="subcellular location">
    <subcellularLocation>
        <location evidence="1">Cell membrane</location>
        <topology evidence="1">Multi-pass membrane protein</topology>
    </subcellularLocation>
</comment>
<dbReference type="PANTHER" id="PTHR30489:SF0">
    <property type="entry name" value="LIPOPROTEIN-RELEASING SYSTEM TRANSMEMBRANE PROTEIN LOLE"/>
    <property type="match status" value="1"/>
</dbReference>
<evidence type="ECO:0000313" key="10">
    <source>
        <dbReference type="EMBL" id="OGI50817.1"/>
    </source>
</evidence>
<feature type="domain" description="MacB-like periplasmic core" evidence="9">
    <location>
        <begin position="19"/>
        <end position="245"/>
    </location>
</feature>
<evidence type="ECO:0000256" key="4">
    <source>
        <dbReference type="ARBA" id="ARBA00022692"/>
    </source>
</evidence>
<dbReference type="PANTHER" id="PTHR30489">
    <property type="entry name" value="LIPOPROTEIN-RELEASING SYSTEM TRANSMEMBRANE PROTEIN LOLE"/>
    <property type="match status" value="1"/>
</dbReference>
<comment type="caution">
    <text evidence="10">The sequence shown here is derived from an EMBL/GenBank/DDBJ whole genome shotgun (WGS) entry which is preliminary data.</text>
</comment>
<evidence type="ECO:0000256" key="5">
    <source>
        <dbReference type="ARBA" id="ARBA00022989"/>
    </source>
</evidence>
<dbReference type="InterPro" id="IPR025857">
    <property type="entry name" value="MacB_PCD"/>
</dbReference>
<feature type="domain" description="ABC3 transporter permease C-terminal" evidence="8">
    <location>
        <begin position="287"/>
        <end position="408"/>
    </location>
</feature>
<dbReference type="Pfam" id="PF02687">
    <property type="entry name" value="FtsX"/>
    <property type="match status" value="1"/>
</dbReference>
<evidence type="ECO:0000256" key="2">
    <source>
        <dbReference type="ARBA" id="ARBA00005236"/>
    </source>
</evidence>
<evidence type="ECO:0000256" key="6">
    <source>
        <dbReference type="ARBA" id="ARBA00023136"/>
    </source>
</evidence>
<sequence length="415" mass="43996">MGKVLKLAARNLARYRRRTLLTSALIVLGMVAVLVFIAVSGSFKRLIVGQITDSMLGHVQVHQRGYVASIDNLPLNLNLKPEAVAQVEDALKGIEAVEASSPRLKFGAMFSNFTETTSIRLNGIDPAREAATVPLLPGRVIEGAAANGLLERGTLLVPEILARGMKLKVGDTVVLVATNLDGSVNGKTFTVRGVLAGVTGPGGRDGYLHLEDARELLRMTGAEVSEIAVRLKDPDRLKPAFAALAARLGTVRDSQGQPVFEVHTWEGLSPFANIARMIDLLDLSIKVMLVAIVLISVMNVMVMAVYERVREIGTVSAIGTRPGRILALFVSEGLLLGVLGTAIGTLLSLGIVYGLNVARITFAFGREEGLVLAPTLGGADVGVVCATVIAVAVLASLQPAWKAARMDPIQALRHI</sequence>
<keyword evidence="3" id="KW-1003">Cell membrane</keyword>